<protein>
    <submittedName>
        <fullName evidence="4">Adenylate cyclase</fullName>
    </submittedName>
</protein>
<name>A0A1Y1I7L7_KLENI</name>
<evidence type="ECO:0000256" key="1">
    <source>
        <dbReference type="ARBA" id="ARBA00022614"/>
    </source>
</evidence>
<dbReference type="OrthoDB" id="512511at2759"/>
<keyword evidence="3" id="KW-1133">Transmembrane helix</keyword>
<keyword evidence="2" id="KW-0677">Repeat</keyword>
<feature type="transmembrane region" description="Helical" evidence="3">
    <location>
        <begin position="883"/>
        <end position="900"/>
    </location>
</feature>
<dbReference type="PANTHER" id="PTHR45712:SF22">
    <property type="entry name" value="INSULIN-LIKE GROWTH FACTOR-BINDING PROTEIN COMPLEX ACID LABILE SUBUNIT"/>
    <property type="match status" value="1"/>
</dbReference>
<feature type="transmembrane region" description="Helical" evidence="3">
    <location>
        <begin position="920"/>
        <end position="942"/>
    </location>
</feature>
<dbReference type="InterPro" id="IPR032675">
    <property type="entry name" value="LRR_dom_sf"/>
</dbReference>
<dbReference type="AlphaFoldDB" id="A0A1Y1I7L7"/>
<keyword evidence="3" id="KW-0472">Membrane</keyword>
<dbReference type="Proteomes" id="UP000054558">
    <property type="component" value="Unassembled WGS sequence"/>
</dbReference>
<feature type="transmembrane region" description="Helical" evidence="3">
    <location>
        <begin position="833"/>
        <end position="855"/>
    </location>
</feature>
<sequence>MKQLRTLRDFFKGDSCFLKLTEDILVQILVDGQLSVRDIARFAASGRSCRKFVNGSARLWLELLRRDFPKDEVSNVFQEHVRSLQGLFKKRDKAALLPILETPTAKALSVRQPTTICRQLTPPMTTQGHLVALFWLTSLVLLCPVVVSQPQTAVTLCSGQAGACVARNGNLPEFPWDARCACLTKVVNLTLVEQGITRLPVTWASPGAFPELRLLNLTSNSIAELPVGWGAPGAFPKLAQLWVSYNRVQMLPMEWGINGAFPTLVELRLGTNEITSLPDAPAGSLPFFPTLQTLTFPRNRITGSLPASWGRRGAFSQLQQLYLAYNRISAIPASWGVSGSFPQLLDLDLDDNGISALPETWGTGGGFPKLESLTLDQNRIAAFPASWTTNTTVTFPSLQLLTVADNQLTSLPDNWGSPSALRSLQILSLDGNRIAALPSAWGIPLRFPLLGELFLSRNAIAAVPATWTTPGAFPLLQNLVLDNNRLTEAPAVSSGATWRFLISLSLSGNRIAELPASWGARGVFLSLLNLDLGNNSLTRLPPAWPSPTAFASLSNLDISGGQLESLPDAWFANGSLSDLFVLDASGNRISALPSAWGIPGRVCNVVDLNLADNKIAALPPNWGLNDTFPYLFKWNLSNNQMEELPASFSDGRFDILWSLDLAGNRIRTLPTEWGFDGAFRTLVALNVSRNNVTKIPDSWAVQKSGNRSFAILDELKLSDTPALAGRKLESVLPGFWTKCIESGAYGCAVNFLGSNLSTHVSADVKRQVCFGNITVLFRGPPGYELPRRPSKAVGGGLVPIVQFDEIDLGPEGVHLTGLRFPPRPGNLCRNARAALVIGLMWGGTGGALLLGVIVLRVRHAFKSFEAPASGGARAHSWHKGARLFLFGLGGAAWHVVDLALDARVLRDVWIQPLDTWVKWVLLAFIVAQYAIAGLFLGASWWAGAWRSPRGAAAKPRANRSPVGFHWWLVADYTYSHTDAPASVSITQFCWAVATWPFAAAAAVILDAAAIVLRLGVHPVVGGKVVSLDAYVAARGLIEELFEAVPQAILQSALYLLGNSAATNYYIDDAIFIPSLVWSLMSLLKCLLGKYRDALAIGSFAPKAVWHELRNMCPLFIDRADARAQEANADEGDSELKDLYP</sequence>
<dbReference type="SUPFAM" id="SSF52058">
    <property type="entry name" value="L domain-like"/>
    <property type="match status" value="2"/>
</dbReference>
<dbReference type="Pfam" id="PF13855">
    <property type="entry name" value="LRR_8"/>
    <property type="match status" value="1"/>
</dbReference>
<dbReference type="InterPro" id="IPR001611">
    <property type="entry name" value="Leu-rich_rpt"/>
</dbReference>
<dbReference type="PANTHER" id="PTHR45712">
    <property type="entry name" value="AGAP008170-PA"/>
    <property type="match status" value="1"/>
</dbReference>
<dbReference type="SMART" id="SM00364">
    <property type="entry name" value="LRR_BAC"/>
    <property type="match status" value="14"/>
</dbReference>
<evidence type="ECO:0000256" key="3">
    <source>
        <dbReference type="SAM" id="Phobius"/>
    </source>
</evidence>
<evidence type="ECO:0000313" key="4">
    <source>
        <dbReference type="EMBL" id="GAQ84098.1"/>
    </source>
</evidence>
<organism evidence="4 5">
    <name type="scientific">Klebsormidium nitens</name>
    <name type="common">Green alga</name>
    <name type="synonym">Ulothrix nitens</name>
    <dbReference type="NCBI Taxonomy" id="105231"/>
    <lineage>
        <taxon>Eukaryota</taxon>
        <taxon>Viridiplantae</taxon>
        <taxon>Streptophyta</taxon>
        <taxon>Klebsormidiophyceae</taxon>
        <taxon>Klebsormidiales</taxon>
        <taxon>Klebsormidiaceae</taxon>
        <taxon>Klebsormidium</taxon>
    </lineage>
</organism>
<keyword evidence="1" id="KW-0433">Leucine-rich repeat</keyword>
<proteinExistence type="predicted"/>
<evidence type="ECO:0000313" key="5">
    <source>
        <dbReference type="Proteomes" id="UP000054558"/>
    </source>
</evidence>
<keyword evidence="3" id="KW-0812">Transmembrane</keyword>
<dbReference type="InterPro" id="IPR003591">
    <property type="entry name" value="Leu-rich_rpt_typical-subtyp"/>
</dbReference>
<dbReference type="InterPro" id="IPR050333">
    <property type="entry name" value="SLRP"/>
</dbReference>
<keyword evidence="5" id="KW-1185">Reference proteome</keyword>
<dbReference type="Gene3D" id="3.80.10.10">
    <property type="entry name" value="Ribonuclease Inhibitor"/>
    <property type="match status" value="3"/>
</dbReference>
<dbReference type="EMBL" id="DF237125">
    <property type="protein sequence ID" value="GAQ84098.1"/>
    <property type="molecule type" value="Genomic_DNA"/>
</dbReference>
<reference evidence="4 5" key="1">
    <citation type="journal article" date="2014" name="Nat. Commun.">
        <title>Klebsormidium flaccidum genome reveals primary factors for plant terrestrial adaptation.</title>
        <authorList>
            <person name="Hori K."/>
            <person name="Maruyama F."/>
            <person name="Fujisawa T."/>
            <person name="Togashi T."/>
            <person name="Yamamoto N."/>
            <person name="Seo M."/>
            <person name="Sato S."/>
            <person name="Yamada T."/>
            <person name="Mori H."/>
            <person name="Tajima N."/>
            <person name="Moriyama T."/>
            <person name="Ikeuchi M."/>
            <person name="Watanabe M."/>
            <person name="Wada H."/>
            <person name="Kobayashi K."/>
            <person name="Saito M."/>
            <person name="Masuda T."/>
            <person name="Sasaki-Sekimoto Y."/>
            <person name="Mashiguchi K."/>
            <person name="Awai K."/>
            <person name="Shimojima M."/>
            <person name="Masuda S."/>
            <person name="Iwai M."/>
            <person name="Nobusawa T."/>
            <person name="Narise T."/>
            <person name="Kondo S."/>
            <person name="Saito H."/>
            <person name="Sato R."/>
            <person name="Murakawa M."/>
            <person name="Ihara Y."/>
            <person name="Oshima-Yamada Y."/>
            <person name="Ohtaka K."/>
            <person name="Satoh M."/>
            <person name="Sonobe K."/>
            <person name="Ishii M."/>
            <person name="Ohtani R."/>
            <person name="Kanamori-Sato M."/>
            <person name="Honoki R."/>
            <person name="Miyazaki D."/>
            <person name="Mochizuki H."/>
            <person name="Umetsu J."/>
            <person name="Higashi K."/>
            <person name="Shibata D."/>
            <person name="Kamiya Y."/>
            <person name="Sato N."/>
            <person name="Nakamura Y."/>
            <person name="Tabata S."/>
            <person name="Ida S."/>
            <person name="Kurokawa K."/>
            <person name="Ohta H."/>
        </authorList>
    </citation>
    <scope>NUCLEOTIDE SEQUENCE [LARGE SCALE GENOMIC DNA]</scope>
    <source>
        <strain evidence="4 5">NIES-2285</strain>
    </source>
</reference>
<accession>A0A1Y1I7L7</accession>
<evidence type="ECO:0000256" key="2">
    <source>
        <dbReference type="ARBA" id="ARBA00022737"/>
    </source>
</evidence>
<dbReference type="GO" id="GO:0035556">
    <property type="term" value="P:intracellular signal transduction"/>
    <property type="evidence" value="ECO:0000318"/>
    <property type="project" value="GO_Central"/>
</dbReference>
<gene>
    <name evidence="4" type="ORF">KFL_001760070</name>
</gene>
<dbReference type="SMART" id="SM00369">
    <property type="entry name" value="LRR_TYP"/>
    <property type="match status" value="16"/>
</dbReference>
<dbReference type="STRING" id="105231.A0A1Y1I7L7"/>